<protein>
    <recommendedName>
        <fullName evidence="3">Lipoxygenase domain-containing protein</fullName>
    </recommendedName>
</protein>
<dbReference type="SUPFAM" id="SSF48484">
    <property type="entry name" value="Lipoxigenase"/>
    <property type="match status" value="1"/>
</dbReference>
<evidence type="ECO:0008006" key="3">
    <source>
        <dbReference type="Google" id="ProtNLM"/>
    </source>
</evidence>
<evidence type="ECO:0000313" key="2">
    <source>
        <dbReference type="Proteomes" id="UP000438196"/>
    </source>
</evidence>
<keyword evidence="2" id="KW-1185">Reference proteome</keyword>
<accession>A0A6I3W8A2</accession>
<reference evidence="1 2" key="1">
    <citation type="submission" date="2019-11" db="EMBL/GenBank/DDBJ databases">
        <title>Pseudomonas karstica sp. nov. and Pseudomonas spelaei sp. nov. from karst caves.</title>
        <authorList>
            <person name="Zeman M."/>
        </authorList>
    </citation>
    <scope>NUCLEOTIDE SEQUENCE [LARGE SCALE GENOMIC DNA]</scope>
    <source>
        <strain evidence="1 2">CCM 7893</strain>
    </source>
</reference>
<gene>
    <name evidence="1" type="ORF">GNF76_18905</name>
</gene>
<dbReference type="Gene3D" id="1.20.245.10">
    <property type="entry name" value="Lipoxygenase-1, Domain 5"/>
    <property type="match status" value="1"/>
</dbReference>
<name>A0A6I3W8A2_9PSED</name>
<dbReference type="RefSeq" id="WP_155584646.1">
    <property type="nucleotide sequence ID" value="NZ_JBHSTH010000023.1"/>
</dbReference>
<dbReference type="EMBL" id="WNNK01000016">
    <property type="protein sequence ID" value="MUF06427.1"/>
    <property type="molecule type" value="Genomic_DNA"/>
</dbReference>
<dbReference type="Proteomes" id="UP000438196">
    <property type="component" value="Unassembled WGS sequence"/>
</dbReference>
<sequence>MLEKLLFLFYVTTSPVLFLIKITKNKSLSIVYRVLVKIKLSPVLLTLYATNVTLSYLRWKLTEIKMLLPRLFGHNNYNRDYVEMHNKKILGTDYHLPYVSDHLPAELVYKWRKDKVYHNYISSIIKANLDYVNVVLDEFESPTPIGDVELKDFVFSSQASHYLQLQDGYFTFDMSSFHNEQVLPNISFDIRRFLISENLEINTMEIELFDGTRIKHGSRDWDLAKIYFLSNAMVFFIMGAHLHHHLFFAEMGAVSLFNKTPKNSTLYKLLSPHTAYTLMLNDQFKNSPLSLRETPGIFDKFLYSCIGYYSADTFYKVGYENALTMYGKRDTIDESLTKKHQINFDVPFDRYITGSTALNKQLDSHYLSVKDFISGIYEELVIDGGIHDVETWVSDVCQYVKIEVKKDKQFYIDVISTYIWYVSFVHSLEHYQFYKLMGHFCLLTRHPFLKAVSIKQSGGNVFSQYDLWKSKHIVLTFGKNHLNKNICESYVDVDYNFKSNLLKEQQEKFKLRVQTDLVFYKVPSEAIALSIRY</sequence>
<dbReference type="InterPro" id="IPR036226">
    <property type="entry name" value="LipOase_C_sf"/>
</dbReference>
<dbReference type="AlphaFoldDB" id="A0A6I3W8A2"/>
<proteinExistence type="predicted"/>
<dbReference type="OrthoDB" id="6950874at2"/>
<evidence type="ECO:0000313" key="1">
    <source>
        <dbReference type="EMBL" id="MUF06427.1"/>
    </source>
</evidence>
<comment type="caution">
    <text evidence="1">The sequence shown here is derived from an EMBL/GenBank/DDBJ whole genome shotgun (WGS) entry which is preliminary data.</text>
</comment>
<organism evidence="1 2">
    <name type="scientific">Pseudomonas spelaei</name>
    <dbReference type="NCBI Taxonomy" id="1055469"/>
    <lineage>
        <taxon>Bacteria</taxon>
        <taxon>Pseudomonadati</taxon>
        <taxon>Pseudomonadota</taxon>
        <taxon>Gammaproteobacteria</taxon>
        <taxon>Pseudomonadales</taxon>
        <taxon>Pseudomonadaceae</taxon>
        <taxon>Pseudomonas</taxon>
    </lineage>
</organism>